<reference evidence="1" key="1">
    <citation type="submission" date="2020-03" db="EMBL/GenBank/DDBJ databases">
        <title>The deep terrestrial virosphere.</title>
        <authorList>
            <person name="Holmfeldt K."/>
            <person name="Nilsson E."/>
            <person name="Simone D."/>
            <person name="Lopez-Fernandez M."/>
            <person name="Wu X."/>
            <person name="de Brujin I."/>
            <person name="Lundin D."/>
            <person name="Andersson A."/>
            <person name="Bertilsson S."/>
            <person name="Dopson M."/>
        </authorList>
    </citation>
    <scope>NUCLEOTIDE SEQUENCE</scope>
    <source>
        <strain evidence="1">MM415B03380</strain>
    </source>
</reference>
<dbReference type="AlphaFoldDB" id="A0A6M3LDX0"/>
<proteinExistence type="predicted"/>
<sequence>MAKDPAFLFYYQDFLVGTDSFSNEETGAYVRCLCHQAHKGNISESHIKKICSKPKVIETIMKKFVSNGDGETYYNERLKNEIEARKEYSESRKKNRQKKQL</sequence>
<dbReference type="EMBL" id="MT142984">
    <property type="protein sequence ID" value="QJA91391.1"/>
    <property type="molecule type" value="Genomic_DNA"/>
</dbReference>
<gene>
    <name evidence="1" type="ORF">MM415B03380_0009</name>
</gene>
<name>A0A6M3LDX0_9ZZZZ</name>
<evidence type="ECO:0000313" key="1">
    <source>
        <dbReference type="EMBL" id="QJA91391.1"/>
    </source>
</evidence>
<accession>A0A6M3LDX0</accession>
<organism evidence="1">
    <name type="scientific">viral metagenome</name>
    <dbReference type="NCBI Taxonomy" id="1070528"/>
    <lineage>
        <taxon>unclassified sequences</taxon>
        <taxon>metagenomes</taxon>
        <taxon>organismal metagenomes</taxon>
    </lineage>
</organism>
<protein>
    <submittedName>
        <fullName evidence="1">Uncharacterized protein</fullName>
    </submittedName>
</protein>